<reference evidence="4" key="1">
    <citation type="journal article" date="2015" name="Proc. Natl. Acad. Sci. U.S.A.">
        <title>Networks of energetic and metabolic interactions define dynamics in microbial communities.</title>
        <authorList>
            <person name="Embree M."/>
            <person name="Liu J.K."/>
            <person name="Al-Bassam M.M."/>
            <person name="Zengler K."/>
        </authorList>
    </citation>
    <scope>NUCLEOTIDE SEQUENCE</scope>
</reference>
<keyword evidence="2" id="KW-0479">Metal-binding</keyword>
<proteinExistence type="predicted"/>
<dbReference type="InterPro" id="IPR000688">
    <property type="entry name" value="HypA/HybF"/>
</dbReference>
<evidence type="ECO:0000313" key="4">
    <source>
        <dbReference type="EMBL" id="KUG05068.1"/>
    </source>
</evidence>
<accession>A0A0W8E980</accession>
<dbReference type="PANTHER" id="PTHR34535:SF3">
    <property type="entry name" value="HYDROGENASE MATURATION FACTOR HYPA"/>
    <property type="match status" value="1"/>
</dbReference>
<dbReference type="GO" id="GO:0051604">
    <property type="term" value="P:protein maturation"/>
    <property type="evidence" value="ECO:0007669"/>
    <property type="project" value="InterPro"/>
</dbReference>
<evidence type="ECO:0008006" key="5">
    <source>
        <dbReference type="Google" id="ProtNLM"/>
    </source>
</evidence>
<dbReference type="AlphaFoldDB" id="A0A0W8E980"/>
<evidence type="ECO:0000256" key="2">
    <source>
        <dbReference type="ARBA" id="ARBA00022723"/>
    </source>
</evidence>
<comment type="caution">
    <text evidence="4">The sequence shown here is derived from an EMBL/GenBank/DDBJ whole genome shotgun (WGS) entry which is preliminary data.</text>
</comment>
<keyword evidence="1" id="KW-0533">Nickel</keyword>
<evidence type="ECO:0000256" key="3">
    <source>
        <dbReference type="ARBA" id="ARBA00022833"/>
    </source>
</evidence>
<dbReference type="GO" id="GO:0008270">
    <property type="term" value="F:zinc ion binding"/>
    <property type="evidence" value="ECO:0007669"/>
    <property type="project" value="TreeGrafter"/>
</dbReference>
<dbReference type="EMBL" id="LNQE01001831">
    <property type="protein sequence ID" value="KUG05068.1"/>
    <property type="molecule type" value="Genomic_DNA"/>
</dbReference>
<name>A0A0W8E980_9ZZZZ</name>
<organism evidence="4">
    <name type="scientific">hydrocarbon metagenome</name>
    <dbReference type="NCBI Taxonomy" id="938273"/>
    <lineage>
        <taxon>unclassified sequences</taxon>
        <taxon>metagenomes</taxon>
        <taxon>ecological metagenomes</taxon>
    </lineage>
</organism>
<dbReference type="Pfam" id="PF01155">
    <property type="entry name" value="HypA"/>
    <property type="match status" value="1"/>
</dbReference>
<dbReference type="Gene3D" id="3.30.2320.80">
    <property type="match status" value="1"/>
</dbReference>
<dbReference type="GO" id="GO:0016151">
    <property type="term" value="F:nickel cation binding"/>
    <property type="evidence" value="ECO:0007669"/>
    <property type="project" value="InterPro"/>
</dbReference>
<keyword evidence="3" id="KW-0862">Zinc</keyword>
<evidence type="ECO:0000256" key="1">
    <source>
        <dbReference type="ARBA" id="ARBA00022596"/>
    </source>
</evidence>
<protein>
    <recommendedName>
        <fullName evidence="5">Hydrogenase nickel incorporation protein hypa</fullName>
    </recommendedName>
</protein>
<gene>
    <name evidence="4" type="ORF">ASZ90_017557</name>
</gene>
<sequence>MQRYFDYASRGTIAEGATLEIERIPVLARCDNCHESFGVNWWTPDIYCTRCGGTRLSLLSGREFSIEEIEVF</sequence>
<dbReference type="PANTHER" id="PTHR34535">
    <property type="entry name" value="HYDROGENASE MATURATION FACTOR HYPA"/>
    <property type="match status" value="1"/>
</dbReference>